<keyword evidence="4" id="KW-0597">Phosphoprotein</keyword>
<evidence type="ECO:0000259" key="19">
    <source>
        <dbReference type="PROSITE" id="PS50262"/>
    </source>
</evidence>
<evidence type="ECO:0000256" key="13">
    <source>
        <dbReference type="ARBA" id="ARBA00023224"/>
    </source>
</evidence>
<keyword evidence="12" id="KW-0325">Glycoprotein</keyword>
<feature type="transmembrane region" description="Helical" evidence="18">
    <location>
        <begin position="212"/>
        <end position="234"/>
    </location>
</feature>
<comment type="subcellular location">
    <subcellularLocation>
        <location evidence="1">Cell membrane</location>
        <topology evidence="1">Multi-pass membrane protein</topology>
    </subcellularLocation>
</comment>
<dbReference type="Pfam" id="PF00001">
    <property type="entry name" value="7tm_1"/>
    <property type="match status" value="1"/>
</dbReference>
<evidence type="ECO:0000256" key="8">
    <source>
        <dbReference type="ARBA" id="ARBA00023136"/>
    </source>
</evidence>
<evidence type="ECO:0000256" key="11">
    <source>
        <dbReference type="ARBA" id="ARBA00023170"/>
    </source>
</evidence>
<dbReference type="GO" id="GO:0006955">
    <property type="term" value="P:immune response"/>
    <property type="evidence" value="ECO:0007669"/>
    <property type="project" value="TreeGrafter"/>
</dbReference>
<dbReference type="GO" id="GO:0007204">
    <property type="term" value="P:positive regulation of cytosolic calcium ion concentration"/>
    <property type="evidence" value="ECO:0007669"/>
    <property type="project" value="TreeGrafter"/>
</dbReference>
<dbReference type="Gene3D" id="1.20.1070.10">
    <property type="entry name" value="Rhodopsin 7-helix transmembrane proteins"/>
    <property type="match status" value="1"/>
</dbReference>
<evidence type="ECO:0000313" key="21">
    <source>
        <dbReference type="Proteomes" id="UP000316079"/>
    </source>
</evidence>
<gene>
    <name evidence="20" type="ORF">DNTS_028198</name>
</gene>
<dbReference type="InterPro" id="IPR000276">
    <property type="entry name" value="GPCR_Rhodpsn"/>
</dbReference>
<keyword evidence="10" id="KW-1015">Disulfide bond</keyword>
<protein>
    <recommendedName>
        <fullName evidence="2">B2 bradykinin receptor</fullName>
    </recommendedName>
</protein>
<dbReference type="PRINTS" id="PR00237">
    <property type="entry name" value="GPCRRHODOPSN"/>
</dbReference>
<comment type="similarity">
    <text evidence="17">Belongs to the G-protein coupled receptor 1 family.</text>
</comment>
<feature type="transmembrane region" description="Helical" evidence="18">
    <location>
        <begin position="161"/>
        <end position="183"/>
    </location>
</feature>
<dbReference type="GO" id="GO:0019957">
    <property type="term" value="F:C-C chemokine binding"/>
    <property type="evidence" value="ECO:0007669"/>
    <property type="project" value="TreeGrafter"/>
</dbReference>
<dbReference type="GO" id="GO:0009897">
    <property type="term" value="C:external side of plasma membrane"/>
    <property type="evidence" value="ECO:0007669"/>
    <property type="project" value="TreeGrafter"/>
</dbReference>
<dbReference type="SUPFAM" id="SSF81321">
    <property type="entry name" value="Family A G protein-coupled receptor-like"/>
    <property type="match status" value="1"/>
</dbReference>
<dbReference type="STRING" id="623744.A0A553QRD6"/>
<comment type="caution">
    <text evidence="20">The sequence shown here is derived from an EMBL/GenBank/DDBJ whole genome shotgun (WGS) entry which is preliminary data.</text>
</comment>
<feature type="domain" description="G-protein coupled receptors family 1 profile" evidence="19">
    <location>
        <begin position="62"/>
        <end position="318"/>
    </location>
</feature>
<accession>A0A553QRD6</accession>
<evidence type="ECO:0000256" key="14">
    <source>
        <dbReference type="ARBA" id="ARBA00023288"/>
    </source>
</evidence>
<dbReference type="GO" id="GO:0060326">
    <property type="term" value="P:cell chemotaxis"/>
    <property type="evidence" value="ECO:0007669"/>
    <property type="project" value="TreeGrafter"/>
</dbReference>
<feature type="transmembrane region" description="Helical" evidence="18">
    <location>
        <begin position="82"/>
        <end position="103"/>
    </location>
</feature>
<dbReference type="GO" id="GO:0019722">
    <property type="term" value="P:calcium-mediated signaling"/>
    <property type="evidence" value="ECO:0007669"/>
    <property type="project" value="TreeGrafter"/>
</dbReference>
<evidence type="ECO:0000256" key="7">
    <source>
        <dbReference type="ARBA" id="ARBA00023040"/>
    </source>
</evidence>
<dbReference type="GO" id="GO:0006939">
    <property type="term" value="P:smooth muscle contraction"/>
    <property type="evidence" value="ECO:0007669"/>
    <property type="project" value="InterPro"/>
</dbReference>
<dbReference type="PRINTS" id="PR00425">
    <property type="entry name" value="BRADYKININR"/>
</dbReference>
<dbReference type="InterPro" id="IPR050119">
    <property type="entry name" value="CCR1-9-like"/>
</dbReference>
<keyword evidence="6 18" id="KW-1133">Transmembrane helix</keyword>
<dbReference type="GO" id="GO:0004947">
    <property type="term" value="F:bradykinin receptor activity"/>
    <property type="evidence" value="ECO:0007669"/>
    <property type="project" value="InterPro"/>
</dbReference>
<proteinExistence type="inferred from homology"/>
<dbReference type="PROSITE" id="PS50262">
    <property type="entry name" value="G_PROTEIN_RECEP_F1_2"/>
    <property type="match status" value="1"/>
</dbReference>
<keyword evidence="5 17" id="KW-0812">Transmembrane</keyword>
<sequence>MQSIMEDEIQLTTSSIFSAIPTTLSGKNATNDTQCPHLDVWDWLYIMQPAFMFIIFALGILGNIFVLLVFSLHKKACTVAEIYLGNLAAADLLLVICLPFWALNVANGFDWQFGMVMCRLVNTGIRMNMFCSVFLLVLVSVDRYIALVHALSSGRMRRARYAKLSCIAVWIFGLILNIPTLHFRAIQFIPELNIIACILDYPNTNVGLACDILLILIGFIVPIVVITYCTVKIIRALHKQVVDRFNAENTERKATVLVLAVMVVFLFCWVPFHLVTVMDILMRFGLFGGCSFGTGLDISNQIFTYLALSNSVLNPILYVIVGKNFRKKVRELLKQLTEKRKDSVSGSTRSHLSNTIKTFVNY</sequence>
<evidence type="ECO:0000256" key="16">
    <source>
        <dbReference type="ARBA" id="ARBA00025954"/>
    </source>
</evidence>
<evidence type="ECO:0000256" key="6">
    <source>
        <dbReference type="ARBA" id="ARBA00022989"/>
    </source>
</evidence>
<dbReference type="EMBL" id="SRMA01025613">
    <property type="protein sequence ID" value="TRY92497.1"/>
    <property type="molecule type" value="Genomic_DNA"/>
</dbReference>
<keyword evidence="21" id="KW-1185">Reference proteome</keyword>
<keyword evidence="13 17" id="KW-0807">Transducer</keyword>
<dbReference type="AlphaFoldDB" id="A0A553QRD6"/>
<dbReference type="PROSITE" id="PS00237">
    <property type="entry name" value="G_PROTEIN_RECEP_F1_1"/>
    <property type="match status" value="1"/>
</dbReference>
<dbReference type="FunFam" id="1.20.1070.10:FF:000201">
    <property type="entry name" value="Bradykinin receptor B2"/>
    <property type="match status" value="1"/>
</dbReference>
<evidence type="ECO:0000256" key="3">
    <source>
        <dbReference type="ARBA" id="ARBA00022475"/>
    </source>
</evidence>
<evidence type="ECO:0000256" key="18">
    <source>
        <dbReference type="SAM" id="Phobius"/>
    </source>
</evidence>
<dbReference type="PRINTS" id="PR00994">
    <property type="entry name" value="BRADYKINNB2R"/>
</dbReference>
<keyword evidence="14" id="KW-0449">Lipoprotein</keyword>
<feature type="transmembrane region" description="Helical" evidence="18">
    <location>
        <begin position="302"/>
        <end position="321"/>
    </location>
</feature>
<feature type="transmembrane region" description="Helical" evidence="18">
    <location>
        <begin position="50"/>
        <end position="70"/>
    </location>
</feature>
<evidence type="ECO:0000256" key="12">
    <source>
        <dbReference type="ARBA" id="ARBA00023180"/>
    </source>
</evidence>
<feature type="transmembrane region" description="Helical" evidence="18">
    <location>
        <begin position="123"/>
        <end position="141"/>
    </location>
</feature>
<keyword evidence="7 17" id="KW-0297">G-protein coupled receptor</keyword>
<evidence type="ECO:0000256" key="10">
    <source>
        <dbReference type="ARBA" id="ARBA00023157"/>
    </source>
</evidence>
<evidence type="ECO:0000256" key="2">
    <source>
        <dbReference type="ARBA" id="ARBA00013512"/>
    </source>
</evidence>
<reference evidence="20 21" key="1">
    <citation type="journal article" date="2019" name="Sci. Data">
        <title>Hybrid genome assembly and annotation of Danionella translucida.</title>
        <authorList>
            <person name="Kadobianskyi M."/>
            <person name="Schulze L."/>
            <person name="Schuelke M."/>
            <person name="Judkewitz B."/>
        </authorList>
    </citation>
    <scope>NUCLEOTIDE SEQUENCE [LARGE SCALE GENOMIC DNA]</scope>
    <source>
        <strain evidence="20 21">Bolton</strain>
    </source>
</reference>
<dbReference type="PANTHER" id="PTHR10489">
    <property type="entry name" value="CELL ADHESION MOLECULE"/>
    <property type="match status" value="1"/>
</dbReference>
<dbReference type="Proteomes" id="UP000316079">
    <property type="component" value="Unassembled WGS sequence"/>
</dbReference>
<dbReference type="GO" id="GO:0042310">
    <property type="term" value="P:vasoconstriction"/>
    <property type="evidence" value="ECO:0007669"/>
    <property type="project" value="InterPro"/>
</dbReference>
<evidence type="ECO:0000313" key="20">
    <source>
        <dbReference type="EMBL" id="TRY92497.1"/>
    </source>
</evidence>
<dbReference type="InterPro" id="IPR001504">
    <property type="entry name" value="Brdyknn_2_rcpt"/>
</dbReference>
<dbReference type="GO" id="GO:0016493">
    <property type="term" value="F:C-C chemokine receptor activity"/>
    <property type="evidence" value="ECO:0007669"/>
    <property type="project" value="TreeGrafter"/>
</dbReference>
<feature type="transmembrane region" description="Helical" evidence="18">
    <location>
        <begin position="255"/>
        <end position="282"/>
    </location>
</feature>
<organism evidence="20 21">
    <name type="scientific">Danionella cerebrum</name>
    <dbReference type="NCBI Taxonomy" id="2873325"/>
    <lineage>
        <taxon>Eukaryota</taxon>
        <taxon>Metazoa</taxon>
        <taxon>Chordata</taxon>
        <taxon>Craniata</taxon>
        <taxon>Vertebrata</taxon>
        <taxon>Euteleostomi</taxon>
        <taxon>Actinopterygii</taxon>
        <taxon>Neopterygii</taxon>
        <taxon>Teleostei</taxon>
        <taxon>Ostariophysi</taxon>
        <taxon>Cypriniformes</taxon>
        <taxon>Danionidae</taxon>
        <taxon>Danioninae</taxon>
        <taxon>Danionella</taxon>
    </lineage>
</organism>
<dbReference type="InterPro" id="IPR000496">
    <property type="entry name" value="Brdyknn_rcpt"/>
</dbReference>
<keyword evidence="3" id="KW-1003">Cell membrane</keyword>
<keyword evidence="8 18" id="KW-0472">Membrane</keyword>
<evidence type="ECO:0000256" key="4">
    <source>
        <dbReference type="ARBA" id="ARBA00022553"/>
    </source>
</evidence>
<evidence type="ECO:0000256" key="15">
    <source>
        <dbReference type="ARBA" id="ARBA00025423"/>
    </source>
</evidence>
<comment type="subunit">
    <text evidence="16">Forms a complex with PECAM1 and GNAQ. Interacts with PECAM1.</text>
</comment>
<evidence type="ECO:0000256" key="1">
    <source>
        <dbReference type="ARBA" id="ARBA00004651"/>
    </source>
</evidence>
<dbReference type="OrthoDB" id="6076970at2759"/>
<dbReference type="InterPro" id="IPR017452">
    <property type="entry name" value="GPCR_Rhodpsn_7TM"/>
</dbReference>
<comment type="function">
    <text evidence="15">Receptor for bradykinin. It is associated with G proteins that activate a phosphatidylinositol-calcium second messenger system.</text>
</comment>
<evidence type="ECO:0000256" key="17">
    <source>
        <dbReference type="RuleBase" id="RU000688"/>
    </source>
</evidence>
<keyword evidence="9" id="KW-0564">Palmitate</keyword>
<evidence type="ECO:0000256" key="9">
    <source>
        <dbReference type="ARBA" id="ARBA00023139"/>
    </source>
</evidence>
<name>A0A553QRD6_9TELE</name>
<evidence type="ECO:0000256" key="5">
    <source>
        <dbReference type="ARBA" id="ARBA00022692"/>
    </source>
</evidence>
<dbReference type="PANTHER" id="PTHR10489:SF957">
    <property type="entry name" value="B2 BRADYKININ RECEPTOR"/>
    <property type="match status" value="1"/>
</dbReference>
<keyword evidence="11 17" id="KW-0675">Receptor</keyword>